<feature type="binding site" evidence="8">
    <location>
        <position position="93"/>
    </location>
    <ligand>
        <name>GTP</name>
        <dbReference type="ChEBI" id="CHEBI:37565"/>
    </ligand>
</feature>
<evidence type="ECO:0000259" key="10">
    <source>
        <dbReference type="Pfam" id="PF12804"/>
    </source>
</evidence>
<accession>A0A371X152</accession>
<comment type="function">
    <text evidence="8">Transfers a GMP moiety from GTP to Mo-molybdopterin (Mo-MPT) cofactor (Moco or molybdenum cofactor) to form Mo-molybdopterin guanine dinucleotide (Mo-MGD) cofactor.</text>
</comment>
<dbReference type="CDD" id="cd02503">
    <property type="entry name" value="MobA"/>
    <property type="match status" value="1"/>
</dbReference>
<feature type="region of interest" description="Disordered" evidence="9">
    <location>
        <begin position="1"/>
        <end position="25"/>
    </location>
</feature>
<evidence type="ECO:0000256" key="4">
    <source>
        <dbReference type="ARBA" id="ARBA00022741"/>
    </source>
</evidence>
<comment type="similarity">
    <text evidence="8">Belongs to the MobA family.</text>
</comment>
<proteinExistence type="inferred from homology"/>
<dbReference type="PANTHER" id="PTHR19136">
    <property type="entry name" value="MOLYBDENUM COFACTOR GUANYLYLTRANSFERASE"/>
    <property type="match status" value="1"/>
</dbReference>
<reference evidence="11 12" key="1">
    <citation type="submission" date="2018-08" db="EMBL/GenBank/DDBJ databases">
        <title>Fulvimarina sp. 85, whole genome shotgun sequence.</title>
        <authorList>
            <person name="Tuo L."/>
        </authorList>
    </citation>
    <scope>NUCLEOTIDE SEQUENCE [LARGE SCALE GENOMIC DNA]</scope>
    <source>
        <strain evidence="11 12">85</strain>
    </source>
</reference>
<evidence type="ECO:0000256" key="1">
    <source>
        <dbReference type="ARBA" id="ARBA00022490"/>
    </source>
</evidence>
<dbReference type="EC" id="2.7.7.77" evidence="8"/>
<keyword evidence="4 8" id="KW-0547">Nucleotide-binding</keyword>
<organism evidence="11 12">
    <name type="scientific">Fulvimarina endophytica</name>
    <dbReference type="NCBI Taxonomy" id="2293836"/>
    <lineage>
        <taxon>Bacteria</taxon>
        <taxon>Pseudomonadati</taxon>
        <taxon>Pseudomonadota</taxon>
        <taxon>Alphaproteobacteria</taxon>
        <taxon>Hyphomicrobiales</taxon>
        <taxon>Aurantimonadaceae</taxon>
        <taxon>Fulvimarina</taxon>
    </lineage>
</organism>
<dbReference type="GO" id="GO:0005737">
    <property type="term" value="C:cytoplasm"/>
    <property type="evidence" value="ECO:0007669"/>
    <property type="project" value="UniProtKB-SubCell"/>
</dbReference>
<keyword evidence="6 8" id="KW-0342">GTP-binding</keyword>
<evidence type="ECO:0000256" key="6">
    <source>
        <dbReference type="ARBA" id="ARBA00023134"/>
    </source>
</evidence>
<keyword evidence="3 8" id="KW-0479">Metal-binding</keyword>
<comment type="subunit">
    <text evidence="8">Monomer.</text>
</comment>
<comment type="cofactor">
    <cofactor evidence="8">
        <name>Mg(2+)</name>
        <dbReference type="ChEBI" id="CHEBI:18420"/>
    </cofactor>
</comment>
<feature type="domain" description="MobA-like NTP transferase" evidence="10">
    <location>
        <begin position="32"/>
        <end position="189"/>
    </location>
</feature>
<dbReference type="SUPFAM" id="SSF53448">
    <property type="entry name" value="Nucleotide-diphospho-sugar transferases"/>
    <property type="match status" value="1"/>
</dbReference>
<feature type="binding site" evidence="8">
    <location>
        <position position="128"/>
    </location>
    <ligand>
        <name>Mg(2+)</name>
        <dbReference type="ChEBI" id="CHEBI:18420"/>
    </ligand>
</feature>
<dbReference type="Proteomes" id="UP000264310">
    <property type="component" value="Unassembled WGS sequence"/>
</dbReference>
<feature type="binding site" evidence="8">
    <location>
        <position position="76"/>
    </location>
    <ligand>
        <name>GTP</name>
        <dbReference type="ChEBI" id="CHEBI:37565"/>
    </ligand>
</feature>
<gene>
    <name evidence="8" type="primary">mobA</name>
    <name evidence="11" type="ORF">DYI37_13380</name>
</gene>
<keyword evidence="2 8" id="KW-0808">Transferase</keyword>
<evidence type="ECO:0000313" key="11">
    <source>
        <dbReference type="EMBL" id="RFC62939.1"/>
    </source>
</evidence>
<comment type="caution">
    <text evidence="11">The sequence shown here is derived from an EMBL/GenBank/DDBJ whole genome shotgun (WGS) entry which is preliminary data.</text>
</comment>
<feature type="binding site" evidence="8">
    <location>
        <begin position="35"/>
        <end position="37"/>
    </location>
    <ligand>
        <name>GTP</name>
        <dbReference type="ChEBI" id="CHEBI:37565"/>
    </ligand>
</feature>
<feature type="binding site" evidence="8">
    <location>
        <position position="49"/>
    </location>
    <ligand>
        <name>GTP</name>
        <dbReference type="ChEBI" id="CHEBI:37565"/>
    </ligand>
</feature>
<dbReference type="PANTHER" id="PTHR19136:SF81">
    <property type="entry name" value="MOLYBDENUM COFACTOR GUANYLYLTRANSFERASE"/>
    <property type="match status" value="1"/>
</dbReference>
<feature type="binding site" evidence="8">
    <location>
        <position position="128"/>
    </location>
    <ligand>
        <name>GTP</name>
        <dbReference type="ChEBI" id="CHEBI:37565"/>
    </ligand>
</feature>
<dbReference type="InterPro" id="IPR013482">
    <property type="entry name" value="Molybde_CF_guanTrfase"/>
</dbReference>
<dbReference type="EMBL" id="QURL01000005">
    <property type="protein sequence ID" value="RFC62939.1"/>
    <property type="molecule type" value="Genomic_DNA"/>
</dbReference>
<keyword evidence="1 8" id="KW-0963">Cytoplasm</keyword>
<comment type="subcellular location">
    <subcellularLocation>
        <location evidence="8">Cytoplasm</location>
    </subcellularLocation>
</comment>
<protein>
    <recommendedName>
        <fullName evidence="8">Molybdenum cofactor guanylyltransferase</fullName>
        <shortName evidence="8">MoCo guanylyltransferase</shortName>
        <ecNumber evidence="8">2.7.7.77</ecNumber>
    </recommendedName>
    <alternativeName>
        <fullName evidence="8">GTP:molybdopterin guanylyltransferase</fullName>
    </alternativeName>
    <alternativeName>
        <fullName evidence="8">Mo-MPT guanylyltransferase</fullName>
    </alternativeName>
    <alternativeName>
        <fullName evidence="8">Molybdopterin guanylyltransferase</fullName>
    </alternativeName>
    <alternativeName>
        <fullName evidence="8">Molybdopterin-guanine dinucleotide synthase</fullName>
        <shortName evidence="8">MGD synthase</shortName>
    </alternativeName>
</protein>
<evidence type="ECO:0000256" key="3">
    <source>
        <dbReference type="ARBA" id="ARBA00022723"/>
    </source>
</evidence>
<dbReference type="GO" id="GO:0046872">
    <property type="term" value="F:metal ion binding"/>
    <property type="evidence" value="ECO:0007669"/>
    <property type="project" value="UniProtKB-KW"/>
</dbReference>
<dbReference type="HAMAP" id="MF_00316">
    <property type="entry name" value="MobA"/>
    <property type="match status" value="1"/>
</dbReference>
<dbReference type="InterPro" id="IPR025877">
    <property type="entry name" value="MobA-like_NTP_Trfase"/>
</dbReference>
<dbReference type="GO" id="GO:0005525">
    <property type="term" value="F:GTP binding"/>
    <property type="evidence" value="ECO:0007669"/>
    <property type="project" value="UniProtKB-UniRule"/>
</dbReference>
<evidence type="ECO:0000256" key="5">
    <source>
        <dbReference type="ARBA" id="ARBA00022842"/>
    </source>
</evidence>
<sequence length="241" mass="25553">MTERARSASGKEPAGSTSLIPREPGLDPVAGAVILAGGRGSRMGEGEPKPLRILAGRPLIAHVADRLGAIRPVVVNAPADGSFDAYGDHVAPDLRSGFQGPLAGIEAGMDWLGAEDERMTHALVLPSDTPFLPNDLVPLLLAEASSSRVLVASHRGRLHPTVSLWPITLLSTLAEWLDDERPRAIRAFLDHAGYRTVSFDDLAGDWGPEGDPFANVNTPEDLAQAERRLEARAGKGCGPSR</sequence>
<comment type="catalytic activity">
    <reaction evidence="8">
        <text>Mo-molybdopterin + GTP + H(+) = Mo-molybdopterin guanine dinucleotide + diphosphate</text>
        <dbReference type="Rhea" id="RHEA:34243"/>
        <dbReference type="ChEBI" id="CHEBI:15378"/>
        <dbReference type="ChEBI" id="CHEBI:33019"/>
        <dbReference type="ChEBI" id="CHEBI:37565"/>
        <dbReference type="ChEBI" id="CHEBI:71302"/>
        <dbReference type="ChEBI" id="CHEBI:71310"/>
        <dbReference type="EC" id="2.7.7.77"/>
    </reaction>
</comment>
<evidence type="ECO:0000256" key="2">
    <source>
        <dbReference type="ARBA" id="ARBA00022679"/>
    </source>
</evidence>
<evidence type="ECO:0000313" key="12">
    <source>
        <dbReference type="Proteomes" id="UP000264310"/>
    </source>
</evidence>
<dbReference type="GO" id="GO:1902758">
    <property type="term" value="P:bis(molybdopterin guanine dinucleotide)molybdenum biosynthetic process"/>
    <property type="evidence" value="ECO:0007669"/>
    <property type="project" value="TreeGrafter"/>
</dbReference>
<dbReference type="RefSeq" id="WP_116683756.1">
    <property type="nucleotide sequence ID" value="NZ_QURL01000005.1"/>
</dbReference>
<keyword evidence="7 8" id="KW-0501">Molybdenum cofactor biosynthesis</keyword>
<dbReference type="Pfam" id="PF12804">
    <property type="entry name" value="NTP_transf_3"/>
    <property type="match status" value="1"/>
</dbReference>
<comment type="domain">
    <text evidence="8">The N-terminal domain determines nucleotide recognition and specific binding, while the C-terminal domain determines the specific binding to the target protein.</text>
</comment>
<keyword evidence="12" id="KW-1185">Reference proteome</keyword>
<dbReference type="Gene3D" id="3.90.550.10">
    <property type="entry name" value="Spore Coat Polysaccharide Biosynthesis Protein SpsA, Chain A"/>
    <property type="match status" value="1"/>
</dbReference>
<keyword evidence="11" id="KW-0548">Nucleotidyltransferase</keyword>
<dbReference type="AlphaFoldDB" id="A0A371X152"/>
<evidence type="ECO:0000256" key="9">
    <source>
        <dbReference type="SAM" id="MobiDB-lite"/>
    </source>
</evidence>
<dbReference type="GO" id="GO:0061603">
    <property type="term" value="F:molybdenum cofactor guanylyltransferase activity"/>
    <property type="evidence" value="ECO:0007669"/>
    <property type="project" value="UniProtKB-EC"/>
</dbReference>
<evidence type="ECO:0000256" key="8">
    <source>
        <dbReference type="HAMAP-Rule" id="MF_00316"/>
    </source>
</evidence>
<keyword evidence="5 8" id="KW-0460">Magnesium</keyword>
<name>A0A371X152_9HYPH</name>
<dbReference type="InterPro" id="IPR029044">
    <property type="entry name" value="Nucleotide-diphossugar_trans"/>
</dbReference>
<evidence type="ECO:0000256" key="7">
    <source>
        <dbReference type="ARBA" id="ARBA00023150"/>
    </source>
</evidence>